<evidence type="ECO:0000313" key="2">
    <source>
        <dbReference type="Proteomes" id="UP000007635"/>
    </source>
</evidence>
<dbReference type="Pfam" id="PF10229">
    <property type="entry name" value="MMADHC"/>
    <property type="match status" value="1"/>
</dbReference>
<reference evidence="1 2" key="1">
    <citation type="journal article" date="2021" name="G3 (Bethesda)">
        <title>Improved contiguity of the threespine stickleback genome using long-read sequencing.</title>
        <authorList>
            <person name="Nath S."/>
            <person name="Shaw D.E."/>
            <person name="White M.A."/>
        </authorList>
    </citation>
    <scope>NUCLEOTIDE SEQUENCE [LARGE SCALE GENOMIC DNA]</scope>
    <source>
        <strain evidence="1 2">Lake Benthic</strain>
    </source>
</reference>
<sequence>MYSYSRMIIQCDQQQMLCSRARLVSYLPGLHVLVSRVTGTRNFSATGSSSSHELCVAITPSEMAWPDEIMGPFGPQDHRFQLPGNLGFDCDLQGIAEQMKSLAHSKVPDVLSSPPSSEQHELILAQVNRDSFEEDEPASSQDVHTADRYFDSSSLECAVQCCPELLKKDFQSMFPEAPSTGMMVVTVTQKTRNDMTSWCAEVEQERDQMLDKFCDGAQEICHALQKEGFWADFVDPSSGLAFFGSYTNNTLFETDDRYRHLGFQIEDLGCCRVIRHSLWGTHVFVGTIFTSAPPSSLVMKNLQSS</sequence>
<dbReference type="InterPro" id="IPR019362">
    <property type="entry name" value="MMADHC"/>
</dbReference>
<protein>
    <recommendedName>
        <fullName evidence="3">Metabolism of cobalamin associated D</fullName>
    </recommendedName>
</protein>
<proteinExistence type="predicted"/>
<dbReference type="GeneTree" id="ENSGT00390000015050"/>
<dbReference type="AlphaFoldDB" id="A0AAQ4RAT8"/>
<dbReference type="GO" id="GO:0009235">
    <property type="term" value="P:cobalamin metabolic process"/>
    <property type="evidence" value="ECO:0007669"/>
    <property type="project" value="InterPro"/>
</dbReference>
<keyword evidence="2" id="KW-1185">Reference proteome</keyword>
<dbReference type="GO" id="GO:0005739">
    <property type="term" value="C:mitochondrion"/>
    <property type="evidence" value="ECO:0007669"/>
    <property type="project" value="TreeGrafter"/>
</dbReference>
<reference evidence="1" key="2">
    <citation type="submission" date="2025-08" db="UniProtKB">
        <authorList>
            <consortium name="Ensembl"/>
        </authorList>
    </citation>
    <scope>IDENTIFICATION</scope>
</reference>
<accession>A0AAQ4RAT8</accession>
<evidence type="ECO:0000313" key="1">
    <source>
        <dbReference type="Ensembl" id="ENSGACP00000060826.1"/>
    </source>
</evidence>
<reference evidence="1" key="3">
    <citation type="submission" date="2025-09" db="UniProtKB">
        <authorList>
            <consortium name="Ensembl"/>
        </authorList>
    </citation>
    <scope>IDENTIFICATION</scope>
</reference>
<dbReference type="Proteomes" id="UP000007635">
    <property type="component" value="Chromosome XVI"/>
</dbReference>
<dbReference type="PANTHER" id="PTHR13192">
    <property type="entry name" value="MY011 PROTEIN"/>
    <property type="match status" value="1"/>
</dbReference>
<name>A0AAQ4RAT8_GASAC</name>
<dbReference type="Ensembl" id="ENSGACT00000059435.1">
    <property type="protein sequence ID" value="ENSGACP00000060826.1"/>
    <property type="gene ID" value="ENSGACG00000001417.2"/>
</dbReference>
<evidence type="ECO:0008006" key="3">
    <source>
        <dbReference type="Google" id="ProtNLM"/>
    </source>
</evidence>
<dbReference type="PANTHER" id="PTHR13192:SF3">
    <property type="entry name" value="COBALAMIN TRAFFICKING PROTEIN CBLD"/>
    <property type="match status" value="1"/>
</dbReference>
<organism evidence="1 2">
    <name type="scientific">Gasterosteus aculeatus aculeatus</name>
    <name type="common">three-spined stickleback</name>
    <dbReference type="NCBI Taxonomy" id="481459"/>
    <lineage>
        <taxon>Eukaryota</taxon>
        <taxon>Metazoa</taxon>
        <taxon>Chordata</taxon>
        <taxon>Craniata</taxon>
        <taxon>Vertebrata</taxon>
        <taxon>Euteleostomi</taxon>
        <taxon>Actinopterygii</taxon>
        <taxon>Neopterygii</taxon>
        <taxon>Teleostei</taxon>
        <taxon>Neoteleostei</taxon>
        <taxon>Acanthomorphata</taxon>
        <taxon>Eupercaria</taxon>
        <taxon>Perciformes</taxon>
        <taxon>Cottioidei</taxon>
        <taxon>Gasterosteales</taxon>
        <taxon>Gasterosteidae</taxon>
        <taxon>Gasterosteus</taxon>
    </lineage>
</organism>